<evidence type="ECO:0000313" key="6">
    <source>
        <dbReference type="Proteomes" id="UP000266272"/>
    </source>
</evidence>
<organism evidence="5 6">
    <name type="scientific">Trichoderma arundinaceum</name>
    <dbReference type="NCBI Taxonomy" id="490622"/>
    <lineage>
        <taxon>Eukaryota</taxon>
        <taxon>Fungi</taxon>
        <taxon>Dikarya</taxon>
        <taxon>Ascomycota</taxon>
        <taxon>Pezizomycotina</taxon>
        <taxon>Sordariomycetes</taxon>
        <taxon>Hypocreomycetidae</taxon>
        <taxon>Hypocreales</taxon>
        <taxon>Hypocreaceae</taxon>
        <taxon>Trichoderma</taxon>
    </lineage>
</organism>
<dbReference type="Pfam" id="PF00515">
    <property type="entry name" value="TPR_1"/>
    <property type="match status" value="1"/>
</dbReference>
<dbReference type="InterPro" id="IPR011990">
    <property type="entry name" value="TPR-like_helical_dom_sf"/>
</dbReference>
<feature type="compositionally biased region" description="Low complexity" evidence="4">
    <location>
        <begin position="436"/>
        <end position="450"/>
    </location>
</feature>
<comment type="caution">
    <text evidence="5">The sequence shown here is derived from an EMBL/GenBank/DDBJ whole genome shotgun (WGS) entry which is preliminary data.</text>
</comment>
<feature type="compositionally biased region" description="Polar residues" evidence="4">
    <location>
        <begin position="403"/>
        <end position="412"/>
    </location>
</feature>
<feature type="repeat" description="TPR" evidence="3">
    <location>
        <begin position="127"/>
        <end position="160"/>
    </location>
</feature>
<dbReference type="Pfam" id="PF12895">
    <property type="entry name" value="ANAPC3"/>
    <property type="match status" value="1"/>
</dbReference>
<dbReference type="PANTHER" id="PTHR12558:SF13">
    <property type="entry name" value="CELL DIVISION CYCLE PROTEIN 27 HOMOLOG"/>
    <property type="match status" value="1"/>
</dbReference>
<gene>
    <name evidence="5" type="ORF">TARUN_10413</name>
</gene>
<proteinExistence type="inferred from homology"/>
<feature type="repeat" description="TPR" evidence="3">
    <location>
        <begin position="633"/>
        <end position="666"/>
    </location>
</feature>
<comment type="similarity">
    <text evidence="2">Belongs to the APC3/CDC27 family.</text>
</comment>
<dbReference type="EMBL" id="PXOA01001159">
    <property type="protein sequence ID" value="RFU71849.1"/>
    <property type="molecule type" value="Genomic_DNA"/>
</dbReference>
<evidence type="ECO:0000256" key="1">
    <source>
        <dbReference type="ARBA" id="ARBA00022803"/>
    </source>
</evidence>
<dbReference type="OrthoDB" id="329563at2759"/>
<dbReference type="Pfam" id="PF13432">
    <property type="entry name" value="TPR_16"/>
    <property type="match status" value="2"/>
</dbReference>
<dbReference type="Pfam" id="PF13181">
    <property type="entry name" value="TPR_8"/>
    <property type="match status" value="1"/>
</dbReference>
<dbReference type="GO" id="GO:0005680">
    <property type="term" value="C:anaphase-promoting complex"/>
    <property type="evidence" value="ECO:0007669"/>
    <property type="project" value="UniProtKB-ARBA"/>
</dbReference>
<dbReference type="PROSITE" id="PS50005">
    <property type="entry name" value="TPR"/>
    <property type="match status" value="6"/>
</dbReference>
<accession>A0A395N736</accession>
<feature type="compositionally biased region" description="Low complexity" evidence="4">
    <location>
        <begin position="203"/>
        <end position="217"/>
    </location>
</feature>
<sequence>MAPSPTAVGSLLRQVVHYHLDSGSYDNALFFAERYAAQDSRSSDAVYLFSLCHLRLGDYRSAYDVSKPMGYRGINLGCTWVFAQACLALERYKDGISALDKAKSLWSQKNTMGKHSATTRAAYPDAPAILCLLGKLYRGYDDKKRAVSCFEDALKLNAFQWDAFKALCDMGVKVRVPNIFKASDSLLQNLGQDLTTLVNAELSQSSSSSSFEQPPKKSSARPTMSDMTADPFGVSFTAADMTPMTENMLTNTESDFISKMHNARLKLTSSANIHQSEMEGLETPTGPPAEAMTSRSNNLQEPPHAPPRRTRNVQHIDQTLEAPPRMNYRLGSRRNAATREKSSQEQPLEPISDTPSAAAGNSRSSVVSTTDRKRTLAGHPVPRSTNTEEHATRRSARLIKPSAKTNSATTPTVGGPPVGRELKKARPPVSRIIRPGSSGSNVGRVVSGNRKPLEDHNGDGEYGEMAKVKDAPPPSIPKIAEPDTARLEEALRWVMDLMKKLASGYFLLSQFQCQEAVQALSSLPAAHQSSPWVLALMGRAHYEQASYAEAEKFFRRMRAQSPSRLEDMEVYSTILWHLKRETDLSFLAHELVDASWHSPQAWCALGNAWSLARDPEQALKCFKRATQLDPKFAYGFTLQGHEHVTNEEYDKALTAYRQAISADKRHYNAYYGIGRVQQRLGAYDKALTHFQAAHLINPNNAVLVTCIGTALEKQKQIIPALRAYSKAVELAPRAASTRYKKARALLAVGQIEEAQKELVILKDLAPDEGTVHFLLATLYRSMNEKQEAVRHFTIALALDPKAGPQIKEAIESFEDDIPMDDSMI</sequence>
<dbReference type="Proteomes" id="UP000266272">
    <property type="component" value="Unassembled WGS sequence"/>
</dbReference>
<dbReference type="SUPFAM" id="SSF48452">
    <property type="entry name" value="TPR-like"/>
    <property type="match status" value="2"/>
</dbReference>
<evidence type="ECO:0000256" key="4">
    <source>
        <dbReference type="SAM" id="MobiDB-lite"/>
    </source>
</evidence>
<dbReference type="Gene3D" id="1.25.40.10">
    <property type="entry name" value="Tetratricopeptide repeat domain"/>
    <property type="match status" value="4"/>
</dbReference>
<keyword evidence="6" id="KW-1185">Reference proteome</keyword>
<reference evidence="5 6" key="1">
    <citation type="journal article" date="2018" name="PLoS Pathog.">
        <title>Evolution of structural diversity of trichothecenes, a family of toxins produced by plant pathogenic and entomopathogenic fungi.</title>
        <authorList>
            <person name="Proctor R.H."/>
            <person name="McCormick S.P."/>
            <person name="Kim H.S."/>
            <person name="Cardoza R.E."/>
            <person name="Stanley A.M."/>
            <person name="Lindo L."/>
            <person name="Kelly A."/>
            <person name="Brown D.W."/>
            <person name="Lee T."/>
            <person name="Vaughan M.M."/>
            <person name="Alexander N.J."/>
            <person name="Busman M."/>
            <person name="Gutierrez S."/>
        </authorList>
    </citation>
    <scope>NUCLEOTIDE SEQUENCE [LARGE SCALE GENOMIC DNA]</scope>
    <source>
        <strain evidence="5 6">IBT 40837</strain>
    </source>
</reference>
<feature type="repeat" description="TPR" evidence="3">
    <location>
        <begin position="599"/>
        <end position="632"/>
    </location>
</feature>
<feature type="repeat" description="TPR" evidence="3">
    <location>
        <begin position="701"/>
        <end position="734"/>
    </location>
</feature>
<evidence type="ECO:0000313" key="5">
    <source>
        <dbReference type="EMBL" id="RFU71849.1"/>
    </source>
</evidence>
<dbReference type="PANTHER" id="PTHR12558">
    <property type="entry name" value="CELL DIVISION CYCLE 16,23,27"/>
    <property type="match status" value="1"/>
</dbReference>
<dbReference type="GO" id="GO:0007091">
    <property type="term" value="P:metaphase/anaphase transition of mitotic cell cycle"/>
    <property type="evidence" value="ECO:0007669"/>
    <property type="project" value="TreeGrafter"/>
</dbReference>
<dbReference type="GO" id="GO:0051301">
    <property type="term" value="P:cell division"/>
    <property type="evidence" value="ECO:0007669"/>
    <property type="project" value="TreeGrafter"/>
</dbReference>
<name>A0A395N736_TRIAR</name>
<dbReference type="STRING" id="490622.A0A395N736"/>
<dbReference type="AlphaFoldDB" id="A0A395N736"/>
<dbReference type="GO" id="GO:0005737">
    <property type="term" value="C:cytoplasm"/>
    <property type="evidence" value="ECO:0007669"/>
    <property type="project" value="TreeGrafter"/>
</dbReference>
<keyword evidence="1 3" id="KW-0802">TPR repeat</keyword>
<feature type="repeat" description="TPR" evidence="3">
    <location>
        <begin position="769"/>
        <end position="802"/>
    </location>
</feature>
<feature type="region of interest" description="Disordered" evidence="4">
    <location>
        <begin position="203"/>
        <end position="231"/>
    </location>
</feature>
<feature type="compositionally biased region" description="Polar residues" evidence="4">
    <location>
        <begin position="353"/>
        <end position="369"/>
    </location>
</feature>
<dbReference type="GO" id="GO:0031145">
    <property type="term" value="P:anaphase-promoting complex-dependent catabolic process"/>
    <property type="evidence" value="ECO:0007669"/>
    <property type="project" value="TreeGrafter"/>
</dbReference>
<feature type="repeat" description="TPR" evidence="3">
    <location>
        <begin position="667"/>
        <end position="700"/>
    </location>
</feature>
<feature type="region of interest" description="Disordered" evidence="4">
    <location>
        <begin position="271"/>
        <end position="480"/>
    </location>
</feature>
<dbReference type="SMART" id="SM00028">
    <property type="entry name" value="TPR"/>
    <property type="match status" value="8"/>
</dbReference>
<evidence type="ECO:0000256" key="3">
    <source>
        <dbReference type="PROSITE-ProRule" id="PRU00339"/>
    </source>
</evidence>
<dbReference type="GO" id="GO:0016567">
    <property type="term" value="P:protein ubiquitination"/>
    <property type="evidence" value="ECO:0007669"/>
    <property type="project" value="TreeGrafter"/>
</dbReference>
<dbReference type="InterPro" id="IPR019734">
    <property type="entry name" value="TPR_rpt"/>
</dbReference>
<protein>
    <submittedName>
        <fullName evidence="5">Tetratricopeptide-like helical</fullName>
    </submittedName>
</protein>
<evidence type="ECO:0000256" key="2">
    <source>
        <dbReference type="ARBA" id="ARBA00038210"/>
    </source>
</evidence>
<feature type="compositionally biased region" description="Basic and acidic residues" evidence="4">
    <location>
        <begin position="451"/>
        <end position="470"/>
    </location>
</feature>